<proteinExistence type="predicted"/>
<keyword evidence="2" id="KW-1185">Reference proteome</keyword>
<reference evidence="1" key="1">
    <citation type="submission" date="2018-05" db="EMBL/GenBank/DDBJ databases">
        <title>Draft genome of Mucuna pruriens seed.</title>
        <authorList>
            <person name="Nnadi N.E."/>
            <person name="Vos R."/>
            <person name="Hasami M.H."/>
            <person name="Devisetty U.K."/>
            <person name="Aguiy J.C."/>
        </authorList>
    </citation>
    <scope>NUCLEOTIDE SEQUENCE [LARGE SCALE GENOMIC DNA]</scope>
    <source>
        <strain evidence="1">JCA_2017</strain>
    </source>
</reference>
<accession>A0A371GBH1</accession>
<dbReference type="EMBL" id="QJKJ01006111">
    <property type="protein sequence ID" value="RDX87856.1"/>
    <property type="molecule type" value="Genomic_DNA"/>
</dbReference>
<sequence length="73" mass="8430">MAYLWIKTDALDHKKSAARDRINKWQRKVITWYSITSKKTQMEVPTPSTIPLLLLFLHNKISAAARDTCNATQ</sequence>
<dbReference type="Proteomes" id="UP000257109">
    <property type="component" value="Unassembled WGS sequence"/>
</dbReference>
<evidence type="ECO:0000313" key="1">
    <source>
        <dbReference type="EMBL" id="RDX87856.1"/>
    </source>
</evidence>
<protein>
    <submittedName>
        <fullName evidence="1">Uncharacterized protein</fullName>
    </submittedName>
</protein>
<evidence type="ECO:0000313" key="2">
    <source>
        <dbReference type="Proteomes" id="UP000257109"/>
    </source>
</evidence>
<gene>
    <name evidence="1" type="ORF">CR513_30620</name>
</gene>
<organism evidence="1 2">
    <name type="scientific">Mucuna pruriens</name>
    <name type="common">Velvet bean</name>
    <name type="synonym">Dolichos pruriens</name>
    <dbReference type="NCBI Taxonomy" id="157652"/>
    <lineage>
        <taxon>Eukaryota</taxon>
        <taxon>Viridiplantae</taxon>
        <taxon>Streptophyta</taxon>
        <taxon>Embryophyta</taxon>
        <taxon>Tracheophyta</taxon>
        <taxon>Spermatophyta</taxon>
        <taxon>Magnoliopsida</taxon>
        <taxon>eudicotyledons</taxon>
        <taxon>Gunneridae</taxon>
        <taxon>Pentapetalae</taxon>
        <taxon>rosids</taxon>
        <taxon>fabids</taxon>
        <taxon>Fabales</taxon>
        <taxon>Fabaceae</taxon>
        <taxon>Papilionoideae</taxon>
        <taxon>50 kb inversion clade</taxon>
        <taxon>NPAAA clade</taxon>
        <taxon>indigoferoid/millettioid clade</taxon>
        <taxon>Phaseoleae</taxon>
        <taxon>Mucuna</taxon>
    </lineage>
</organism>
<dbReference type="AlphaFoldDB" id="A0A371GBH1"/>
<name>A0A371GBH1_MUCPR</name>
<feature type="non-terminal residue" evidence="1">
    <location>
        <position position="1"/>
    </location>
</feature>
<comment type="caution">
    <text evidence="1">The sequence shown here is derived from an EMBL/GenBank/DDBJ whole genome shotgun (WGS) entry which is preliminary data.</text>
</comment>